<keyword evidence="7" id="KW-0511">Multifunctional enzyme</keyword>
<dbReference type="PANTHER" id="PTHR37984">
    <property type="entry name" value="PROTEIN CBG26694"/>
    <property type="match status" value="1"/>
</dbReference>
<keyword evidence="1" id="KW-0808">Transferase</keyword>
<dbReference type="GO" id="GO:0005634">
    <property type="term" value="C:nucleus"/>
    <property type="evidence" value="ECO:0007669"/>
    <property type="project" value="UniProtKB-ARBA"/>
</dbReference>
<keyword evidence="13" id="KW-1185">Reference proteome</keyword>
<keyword evidence="5" id="KW-0378">Hydrolase</keyword>
<dbReference type="InterPro" id="IPR050951">
    <property type="entry name" value="Retrovirus_Pol_polyprotein"/>
</dbReference>
<dbReference type="PROSITE" id="PS50878">
    <property type="entry name" value="RT_POL"/>
    <property type="match status" value="1"/>
</dbReference>
<dbReference type="InterPro" id="IPR041588">
    <property type="entry name" value="Integrase_H2C2"/>
</dbReference>
<evidence type="ECO:0000256" key="6">
    <source>
        <dbReference type="ARBA" id="ARBA00022884"/>
    </source>
</evidence>
<gene>
    <name evidence="12" type="ORF">A4X13_0g8118</name>
</gene>
<dbReference type="Pfam" id="PF17919">
    <property type="entry name" value="RT_RNaseH_2"/>
    <property type="match status" value="1"/>
</dbReference>
<name>A0A8T8SG09_9BASI</name>
<dbReference type="GO" id="GO:0016779">
    <property type="term" value="F:nucleotidyltransferase activity"/>
    <property type="evidence" value="ECO:0007669"/>
    <property type="project" value="UniProtKB-KW"/>
</dbReference>
<dbReference type="InterPro" id="IPR001584">
    <property type="entry name" value="Integrase_cat-core"/>
</dbReference>
<dbReference type="GO" id="GO:0015074">
    <property type="term" value="P:DNA integration"/>
    <property type="evidence" value="ECO:0007669"/>
    <property type="project" value="InterPro"/>
</dbReference>
<feature type="compositionally biased region" description="Polar residues" evidence="8">
    <location>
        <begin position="11"/>
        <end position="26"/>
    </location>
</feature>
<dbReference type="SUPFAM" id="SSF53098">
    <property type="entry name" value="Ribonuclease H-like"/>
    <property type="match status" value="1"/>
</dbReference>
<dbReference type="InterPro" id="IPR001995">
    <property type="entry name" value="Peptidase_A2_cat"/>
</dbReference>
<keyword evidence="6" id="KW-0694">RNA-binding</keyword>
<keyword evidence="4" id="KW-0255">Endonuclease</keyword>
<feature type="domain" description="Peptidase A2" evidence="9">
    <location>
        <begin position="476"/>
        <end position="512"/>
    </location>
</feature>
<feature type="domain" description="Integrase catalytic" evidence="11">
    <location>
        <begin position="1284"/>
        <end position="1401"/>
    </location>
</feature>
<dbReference type="EMBL" id="LWDF02001259">
    <property type="protein sequence ID" value="KAE8239614.1"/>
    <property type="molecule type" value="Genomic_DNA"/>
</dbReference>
<dbReference type="GO" id="GO:0004519">
    <property type="term" value="F:endonuclease activity"/>
    <property type="evidence" value="ECO:0007669"/>
    <property type="project" value="UniProtKB-KW"/>
</dbReference>
<evidence type="ECO:0000256" key="3">
    <source>
        <dbReference type="ARBA" id="ARBA00022722"/>
    </source>
</evidence>
<dbReference type="GO" id="GO:0003723">
    <property type="term" value="F:RNA binding"/>
    <property type="evidence" value="ECO:0007669"/>
    <property type="project" value="UniProtKB-KW"/>
</dbReference>
<dbReference type="InterPro" id="IPR021109">
    <property type="entry name" value="Peptidase_aspartic_dom_sf"/>
</dbReference>
<feature type="compositionally biased region" description="Low complexity" evidence="8">
    <location>
        <begin position="408"/>
        <end position="425"/>
    </location>
</feature>
<dbReference type="PROSITE" id="PS50175">
    <property type="entry name" value="ASP_PROT_RETROV"/>
    <property type="match status" value="1"/>
</dbReference>
<protein>
    <recommendedName>
        <fullName evidence="14">Reverse transcriptase</fullName>
    </recommendedName>
</protein>
<dbReference type="Gene3D" id="2.40.70.10">
    <property type="entry name" value="Acid Proteases"/>
    <property type="match status" value="1"/>
</dbReference>
<dbReference type="SUPFAM" id="SSF56672">
    <property type="entry name" value="DNA/RNA polymerases"/>
    <property type="match status" value="1"/>
</dbReference>
<evidence type="ECO:0000259" key="11">
    <source>
        <dbReference type="PROSITE" id="PS50994"/>
    </source>
</evidence>
<feature type="compositionally biased region" description="Polar residues" evidence="8">
    <location>
        <begin position="79"/>
        <end position="88"/>
    </location>
</feature>
<feature type="domain" description="Reverse transcriptase" evidence="10">
    <location>
        <begin position="825"/>
        <end position="1012"/>
    </location>
</feature>
<dbReference type="Proteomes" id="UP000077521">
    <property type="component" value="Unassembled WGS sequence"/>
</dbReference>
<dbReference type="GO" id="GO:0006508">
    <property type="term" value="P:proteolysis"/>
    <property type="evidence" value="ECO:0007669"/>
    <property type="project" value="InterPro"/>
</dbReference>
<evidence type="ECO:0000256" key="2">
    <source>
        <dbReference type="ARBA" id="ARBA00022695"/>
    </source>
</evidence>
<dbReference type="GO" id="GO:0004190">
    <property type="term" value="F:aspartic-type endopeptidase activity"/>
    <property type="evidence" value="ECO:0007669"/>
    <property type="project" value="InterPro"/>
</dbReference>
<dbReference type="CDD" id="cd00303">
    <property type="entry name" value="retropepsin_like"/>
    <property type="match status" value="1"/>
</dbReference>
<proteinExistence type="predicted"/>
<feature type="compositionally biased region" description="Basic and acidic residues" evidence="8">
    <location>
        <begin position="92"/>
        <end position="102"/>
    </location>
</feature>
<dbReference type="Gene3D" id="3.30.420.10">
    <property type="entry name" value="Ribonuclease H-like superfamily/Ribonuclease H"/>
    <property type="match status" value="1"/>
</dbReference>
<dbReference type="FunFam" id="3.30.70.270:FF:000020">
    <property type="entry name" value="Transposon Tf2-6 polyprotein-like Protein"/>
    <property type="match status" value="1"/>
</dbReference>
<comment type="caution">
    <text evidence="12">The sequence shown here is derived from an EMBL/GenBank/DDBJ whole genome shotgun (WGS) entry which is preliminary data.</text>
</comment>
<feature type="non-terminal residue" evidence="12">
    <location>
        <position position="1"/>
    </location>
</feature>
<dbReference type="InterPro" id="IPR036397">
    <property type="entry name" value="RNaseH_sf"/>
</dbReference>
<dbReference type="InterPro" id="IPR043128">
    <property type="entry name" value="Rev_trsase/Diguanyl_cyclase"/>
</dbReference>
<dbReference type="InterPro" id="IPR012337">
    <property type="entry name" value="RNaseH-like_sf"/>
</dbReference>
<evidence type="ECO:0000313" key="12">
    <source>
        <dbReference type="EMBL" id="KAE8239614.1"/>
    </source>
</evidence>
<evidence type="ECO:0000256" key="5">
    <source>
        <dbReference type="ARBA" id="ARBA00022801"/>
    </source>
</evidence>
<evidence type="ECO:0000259" key="10">
    <source>
        <dbReference type="PROSITE" id="PS50878"/>
    </source>
</evidence>
<feature type="compositionally biased region" description="Basic and acidic residues" evidence="8">
    <location>
        <begin position="66"/>
        <end position="75"/>
    </location>
</feature>
<dbReference type="PANTHER" id="PTHR37984:SF5">
    <property type="entry name" value="PROTEIN NYNRIN-LIKE"/>
    <property type="match status" value="1"/>
</dbReference>
<evidence type="ECO:0000256" key="8">
    <source>
        <dbReference type="SAM" id="MobiDB-lite"/>
    </source>
</evidence>
<reference evidence="12" key="2">
    <citation type="journal article" date="2019" name="IMA Fungus">
        <title>Genome sequencing and comparison of five Tilletia species to identify candidate genes for the detection of regulated species infecting wheat.</title>
        <authorList>
            <person name="Nguyen H.D.T."/>
            <person name="Sultana T."/>
            <person name="Kesanakurti P."/>
            <person name="Hambleton S."/>
        </authorList>
    </citation>
    <scope>NUCLEOTIDE SEQUENCE</scope>
    <source>
        <strain evidence="12">DAOMC 236416</strain>
    </source>
</reference>
<keyword evidence="2" id="KW-0548">Nucleotidyltransferase</keyword>
<feature type="compositionally biased region" description="Pro residues" evidence="8">
    <location>
        <begin position="169"/>
        <end position="181"/>
    </location>
</feature>
<keyword evidence="3" id="KW-0540">Nuclease</keyword>
<evidence type="ECO:0000259" key="9">
    <source>
        <dbReference type="PROSITE" id="PS50175"/>
    </source>
</evidence>
<dbReference type="CDD" id="cd01647">
    <property type="entry name" value="RT_LTR"/>
    <property type="match status" value="1"/>
</dbReference>
<feature type="compositionally biased region" description="Low complexity" evidence="8">
    <location>
        <begin position="379"/>
        <end position="394"/>
    </location>
</feature>
<dbReference type="Pfam" id="PF17921">
    <property type="entry name" value="Integrase_H2C2"/>
    <property type="match status" value="1"/>
</dbReference>
<feature type="region of interest" description="Disordered" evidence="8">
    <location>
        <begin position="1"/>
        <end position="35"/>
    </location>
</feature>
<sequence>LEPGDAEIGTPSASDVATVTESSTPTAAEANPPGESAIPAWAARLSANVNQLLVEQAQLRAQVTDVSKRVSRIEIRPPGTSSPSSDRAQSPVREDRPSDDARVMASSGEVSTSASDPMALPFRSRTTPDERNRIACALGLHGMRLNEVLGAPDVDFSLSQTPGRDGTPTPTPAPRPLTAPNPVPVTAPASRPLTCKHETLGSFDGDPLRLENFLSRVRDITRSVRLDGWEDAVVAAIPQALKGDAEIWHSGLADEQAKTMRTVADVAKAMRAAFPANRAQQRKEARERCWNSRKESAMSYYFAKVRLMRQAFGDTYEEGSLAQDVADGLEASMRAYIRLPIEHPTLDQLQAAIAEWEPTWREVYRIPLATNVGGGDKVTGGTTNSTTPSSTLGSAPPARPPRSEQRNSPAVAQSSASAPAPLQPSFGSLASTYDPARVVPASGDQPRPDVGTGLAYRHHAPLTTHIRLNDASGVPLSSLLDTGASLSIIDRHLLEMLGGRVVGQPMNIKGLGAVTSLGWSTITFFIDATTSRGRSVSVECTLDFHVLEAFAPGLCLGQDFISAHGVAIHPKRGQAMLRGDAGPLTFSVHDQMPAPFASHPELCLTRDVVVPARSHMWVPIDSASLAPGLDYTAHPRMSVDASEHVRIAGPLAVINSTVSQLLVTNLGTLDAPLARRTPVADAVVAQLGDVHLASPHTFELRAGSPDAQVHTAEGTPVVATAAEAEPLEMCEQVDDIDASPPPEDPATVLVDGAFKIGVNESGEPPEALVDVLRRHRAAFALDGVPGRVVGHEMPIDLVDERALHPEAPRRASPEKQQAMDTAIDQLLQWDVIEPSTSPISFPVLMVRQYAKWRFCVDYRQLNAHTIPDAYPLPTTDSIFNSLAGKKIYSSLDAIRGYHQLPVREQDRWKTAFTCHRGLFQYKTVPFGLRNAPAVFQRLMDSLLGELRWRVAVVYIDDVVVATHDMDEHVRALDILLGRAEEAGLRFSPAKCTFGISSLVLLGRKVSGAGVAVWSDRARAVLDLPRPTTLRELYHTMGLFGYYRSFIPGFASIASPLTELTRGWRYERLGDRSRLVAEDGSPANADRVEIPWGDEQQLAFDRLKQAIASPPVLAHPDPSRPYLLYVDASKEGFGAVLHQVFDADDPAPTPSRAAAVVQTLDTSLLPPHIAKERWRAWLQRDRHFGPVLRAVEAGDDTSEWTVTDGVLVRRGDGRVALPEGGLPDLLRATHDRRGHFGFTKTFLALSRHFWRPGLSVAVRAWVAHCSVCRATKLDRRSGRLDIEDDAAFPFEAFALDLLLGFPRSRAGNDAVLVLLDLFSRMVLLEPCSASVTAEGIAAIISNRILRYGWRPRKIVPDSESKLTGEVMSTLATSLRAELAPSVPHHHQANPAERCIQTVKHVL</sequence>
<dbReference type="InterPro" id="IPR041577">
    <property type="entry name" value="RT_RNaseH_2"/>
</dbReference>
<evidence type="ECO:0000256" key="1">
    <source>
        <dbReference type="ARBA" id="ARBA00022679"/>
    </source>
</evidence>
<organism evidence="12 13">
    <name type="scientific">Tilletia indica</name>
    <dbReference type="NCBI Taxonomy" id="43049"/>
    <lineage>
        <taxon>Eukaryota</taxon>
        <taxon>Fungi</taxon>
        <taxon>Dikarya</taxon>
        <taxon>Basidiomycota</taxon>
        <taxon>Ustilaginomycotina</taxon>
        <taxon>Exobasidiomycetes</taxon>
        <taxon>Tilletiales</taxon>
        <taxon>Tilletiaceae</taxon>
        <taxon>Tilletia</taxon>
    </lineage>
</organism>
<dbReference type="InterPro" id="IPR000477">
    <property type="entry name" value="RT_dom"/>
</dbReference>
<feature type="non-terminal residue" evidence="12">
    <location>
        <position position="1401"/>
    </location>
</feature>
<reference evidence="12" key="1">
    <citation type="submission" date="2016-04" db="EMBL/GenBank/DDBJ databases">
        <authorList>
            <person name="Nguyen H.D."/>
            <person name="Samba Siva P."/>
            <person name="Cullis J."/>
            <person name="Levesque C.A."/>
            <person name="Hambleton S."/>
        </authorList>
    </citation>
    <scope>NUCLEOTIDE SEQUENCE</scope>
    <source>
        <strain evidence="12">DAOMC 236416</strain>
    </source>
</reference>
<dbReference type="SUPFAM" id="SSF50630">
    <property type="entry name" value="Acid proteases"/>
    <property type="match status" value="1"/>
</dbReference>
<dbReference type="PROSITE" id="PS50994">
    <property type="entry name" value="INTEGRASE"/>
    <property type="match status" value="1"/>
</dbReference>
<dbReference type="InterPro" id="IPR043502">
    <property type="entry name" value="DNA/RNA_pol_sf"/>
</dbReference>
<accession>A0A8T8SG09</accession>
<evidence type="ECO:0000313" key="13">
    <source>
        <dbReference type="Proteomes" id="UP000077521"/>
    </source>
</evidence>
<feature type="region of interest" description="Disordered" evidence="8">
    <location>
        <begin position="371"/>
        <end position="429"/>
    </location>
</feature>
<evidence type="ECO:0008006" key="14">
    <source>
        <dbReference type="Google" id="ProtNLM"/>
    </source>
</evidence>
<feature type="region of interest" description="Disordered" evidence="8">
    <location>
        <begin position="154"/>
        <end position="181"/>
    </location>
</feature>
<dbReference type="Gene3D" id="3.30.70.270">
    <property type="match status" value="2"/>
</dbReference>
<dbReference type="Gene3D" id="1.10.340.70">
    <property type="match status" value="1"/>
</dbReference>
<evidence type="ECO:0000256" key="7">
    <source>
        <dbReference type="ARBA" id="ARBA00023268"/>
    </source>
</evidence>
<dbReference type="Pfam" id="PF00078">
    <property type="entry name" value="RVT_1"/>
    <property type="match status" value="1"/>
</dbReference>
<feature type="region of interest" description="Disordered" evidence="8">
    <location>
        <begin position="65"/>
        <end position="126"/>
    </location>
</feature>
<dbReference type="Gene3D" id="3.10.10.10">
    <property type="entry name" value="HIV Type 1 Reverse Transcriptase, subunit A, domain 1"/>
    <property type="match status" value="1"/>
</dbReference>
<evidence type="ECO:0000256" key="4">
    <source>
        <dbReference type="ARBA" id="ARBA00022759"/>
    </source>
</evidence>